<name>A0ABN9BJ76_9NEOB</name>
<dbReference type="EMBL" id="CATNWA010004377">
    <property type="protein sequence ID" value="CAI9547643.1"/>
    <property type="molecule type" value="Genomic_DNA"/>
</dbReference>
<comment type="caution">
    <text evidence="1">The sequence shown here is derived from an EMBL/GenBank/DDBJ whole genome shotgun (WGS) entry which is preliminary data.</text>
</comment>
<accession>A0ABN9BJ76</accession>
<reference evidence="1" key="1">
    <citation type="submission" date="2023-05" db="EMBL/GenBank/DDBJ databases">
        <authorList>
            <person name="Stuckert A."/>
        </authorList>
    </citation>
    <scope>NUCLEOTIDE SEQUENCE</scope>
</reference>
<evidence type="ECO:0000313" key="1">
    <source>
        <dbReference type="EMBL" id="CAI9547643.1"/>
    </source>
</evidence>
<protein>
    <submittedName>
        <fullName evidence="1">Uncharacterized protein</fullName>
    </submittedName>
</protein>
<sequence>MKEGLLLTWNRELCGFHHGYHEVLEAFYADVQFLTGGPMNAPDTFFIGFF</sequence>
<gene>
    <name evidence="1" type="ORF">SPARVUS_LOCUS3027811</name>
</gene>
<keyword evidence="2" id="KW-1185">Reference proteome</keyword>
<organism evidence="1 2">
    <name type="scientific">Staurois parvus</name>
    <dbReference type="NCBI Taxonomy" id="386267"/>
    <lineage>
        <taxon>Eukaryota</taxon>
        <taxon>Metazoa</taxon>
        <taxon>Chordata</taxon>
        <taxon>Craniata</taxon>
        <taxon>Vertebrata</taxon>
        <taxon>Euteleostomi</taxon>
        <taxon>Amphibia</taxon>
        <taxon>Batrachia</taxon>
        <taxon>Anura</taxon>
        <taxon>Neobatrachia</taxon>
        <taxon>Ranoidea</taxon>
        <taxon>Ranidae</taxon>
        <taxon>Staurois</taxon>
    </lineage>
</organism>
<proteinExistence type="predicted"/>
<dbReference type="Proteomes" id="UP001162483">
    <property type="component" value="Unassembled WGS sequence"/>
</dbReference>
<evidence type="ECO:0000313" key="2">
    <source>
        <dbReference type="Proteomes" id="UP001162483"/>
    </source>
</evidence>